<dbReference type="InterPro" id="IPR050134">
    <property type="entry name" value="NAD-dep_sirtuin_deacylases"/>
</dbReference>
<keyword evidence="2" id="KW-0808">Transferase</keyword>
<reference evidence="6 7" key="1">
    <citation type="submission" date="2020-02" db="EMBL/GenBank/DDBJ databases">
        <title>Draft genome sequence of Limisphaera ngatamarikiensis NGM72.4T, a thermophilic Verrucomicrobia grouped in subdivision 3.</title>
        <authorList>
            <person name="Carere C.R."/>
            <person name="Steen J."/>
            <person name="Hugenholtz P."/>
            <person name="Stott M.B."/>
        </authorList>
    </citation>
    <scope>NUCLEOTIDE SEQUENCE [LARGE SCALE GENOMIC DNA]</scope>
    <source>
        <strain evidence="6 7">NGM72.4</strain>
    </source>
</reference>
<proteinExistence type="predicted"/>
<dbReference type="GO" id="GO:0046872">
    <property type="term" value="F:metal ion binding"/>
    <property type="evidence" value="ECO:0007669"/>
    <property type="project" value="UniProtKB-KW"/>
</dbReference>
<dbReference type="Gene3D" id="2.20.28.200">
    <property type="match status" value="1"/>
</dbReference>
<keyword evidence="4" id="KW-0862">Zinc</keyword>
<comment type="caution">
    <text evidence="6">The sequence shown here is derived from an EMBL/GenBank/DDBJ whole genome shotgun (WGS) entry which is preliminary data.</text>
</comment>
<feature type="binding site" evidence="4">
    <location>
        <position position="132"/>
    </location>
    <ligand>
        <name>Zn(2+)</name>
        <dbReference type="ChEBI" id="CHEBI:29105"/>
    </ligand>
</feature>
<keyword evidence="3" id="KW-0520">NAD</keyword>
<dbReference type="InterPro" id="IPR003000">
    <property type="entry name" value="Sirtuin"/>
</dbReference>
<evidence type="ECO:0000313" key="7">
    <source>
        <dbReference type="Proteomes" id="UP000477311"/>
    </source>
</evidence>
<dbReference type="CDD" id="cd01407">
    <property type="entry name" value="SIR2-fam"/>
    <property type="match status" value="1"/>
</dbReference>
<protein>
    <recommendedName>
        <fullName evidence="1">protein acetyllysine N-acetyltransferase</fullName>
        <ecNumber evidence="1">2.3.1.286</ecNumber>
    </recommendedName>
</protein>
<dbReference type="GO" id="GO:0017136">
    <property type="term" value="F:histone deacetylase activity, NAD-dependent"/>
    <property type="evidence" value="ECO:0007669"/>
    <property type="project" value="TreeGrafter"/>
</dbReference>
<keyword evidence="7" id="KW-1185">Reference proteome</keyword>
<feature type="binding site" evidence="4">
    <location>
        <position position="156"/>
    </location>
    <ligand>
        <name>Zn(2+)</name>
        <dbReference type="ChEBI" id="CHEBI:29105"/>
    </ligand>
</feature>
<dbReference type="AlphaFoldDB" id="A0A6M1RKK1"/>
<keyword evidence="4" id="KW-0479">Metal-binding</keyword>
<dbReference type="GO" id="GO:0070403">
    <property type="term" value="F:NAD+ binding"/>
    <property type="evidence" value="ECO:0007669"/>
    <property type="project" value="InterPro"/>
</dbReference>
<dbReference type="PANTHER" id="PTHR11085:SF10">
    <property type="entry name" value="NAD-DEPENDENT PROTEIN DEACYLASE SIRTUIN-5, MITOCHONDRIAL-RELATED"/>
    <property type="match status" value="1"/>
</dbReference>
<evidence type="ECO:0000256" key="1">
    <source>
        <dbReference type="ARBA" id="ARBA00012928"/>
    </source>
</evidence>
<evidence type="ECO:0000259" key="5">
    <source>
        <dbReference type="PROSITE" id="PS50305"/>
    </source>
</evidence>
<dbReference type="EC" id="2.3.1.286" evidence="1"/>
<feature type="binding site" evidence="4">
    <location>
        <position position="154"/>
    </location>
    <ligand>
        <name>Zn(2+)</name>
        <dbReference type="ChEBI" id="CHEBI:29105"/>
    </ligand>
</feature>
<organism evidence="6 7">
    <name type="scientific">Limisphaera ngatamarikiensis</name>
    <dbReference type="NCBI Taxonomy" id="1324935"/>
    <lineage>
        <taxon>Bacteria</taxon>
        <taxon>Pseudomonadati</taxon>
        <taxon>Verrucomicrobiota</taxon>
        <taxon>Verrucomicrobiia</taxon>
        <taxon>Limisphaerales</taxon>
        <taxon>Limisphaeraceae</taxon>
        <taxon>Limisphaera</taxon>
    </lineage>
</organism>
<dbReference type="PROSITE" id="PS50305">
    <property type="entry name" value="SIRTUIN"/>
    <property type="match status" value="1"/>
</dbReference>
<accession>A0A6M1RKK1</accession>
<dbReference type="PANTHER" id="PTHR11085">
    <property type="entry name" value="NAD-DEPENDENT PROTEIN DEACYLASE SIRTUIN-5, MITOCHONDRIAL-RELATED"/>
    <property type="match status" value="1"/>
</dbReference>
<name>A0A6M1RKK1_9BACT</name>
<evidence type="ECO:0000256" key="2">
    <source>
        <dbReference type="ARBA" id="ARBA00022679"/>
    </source>
</evidence>
<evidence type="ECO:0000313" key="6">
    <source>
        <dbReference type="EMBL" id="NGO38183.1"/>
    </source>
</evidence>
<dbReference type="Proteomes" id="UP000477311">
    <property type="component" value="Unassembled WGS sequence"/>
</dbReference>
<dbReference type="EMBL" id="JAAKYA010000012">
    <property type="protein sequence ID" value="NGO38183.1"/>
    <property type="molecule type" value="Genomic_DNA"/>
</dbReference>
<feature type="active site" description="Proton acceptor" evidence="4">
    <location>
        <position position="121"/>
    </location>
</feature>
<dbReference type="InterPro" id="IPR026590">
    <property type="entry name" value="Ssirtuin_cat_dom"/>
</dbReference>
<dbReference type="Gene3D" id="3.40.50.1220">
    <property type="entry name" value="TPP-binding domain"/>
    <property type="match status" value="1"/>
</dbReference>
<dbReference type="Pfam" id="PF02146">
    <property type="entry name" value="SIR2"/>
    <property type="match status" value="1"/>
</dbReference>
<evidence type="ECO:0000256" key="3">
    <source>
        <dbReference type="ARBA" id="ARBA00023027"/>
    </source>
</evidence>
<dbReference type="InterPro" id="IPR029035">
    <property type="entry name" value="DHS-like_NAD/FAD-binding_dom"/>
</dbReference>
<sequence length="255" mass="27997">MDTDWDALVRILRDANKLLIFTGAGISTASGIPDFRGPGGVWTRRRPVTWQEFLSSHEARVAHWEYKLEGWTAFRDARPNPAHYAVVELERAGKVLLVVTQNIDGLHQLAGTAPERLVELHGTNRRIECIRCGKRFEPDPVFDEFRLTRQPPRCACGGWLKPATISFGQPLRPEDLDRAYAGAEECDAVVALGSSLSVYPAADVPLTAARRGVPYAIVNRGPTEHDGLPVVTARVEGDVSVVFPEAVRAALGPVE</sequence>
<dbReference type="SUPFAM" id="SSF52467">
    <property type="entry name" value="DHS-like NAD/FAD-binding domain"/>
    <property type="match status" value="1"/>
</dbReference>
<feature type="domain" description="Deacetylase sirtuin-type" evidence="5">
    <location>
        <begin position="1"/>
        <end position="255"/>
    </location>
</feature>
<gene>
    <name evidence="6" type="ORF">G4L39_02070</name>
</gene>
<dbReference type="RefSeq" id="WP_165105528.1">
    <property type="nucleotide sequence ID" value="NZ_JAAKYA010000012.1"/>
</dbReference>
<feature type="binding site" evidence="4">
    <location>
        <position position="129"/>
    </location>
    <ligand>
        <name>Zn(2+)</name>
        <dbReference type="ChEBI" id="CHEBI:29105"/>
    </ligand>
</feature>
<evidence type="ECO:0000256" key="4">
    <source>
        <dbReference type="PROSITE-ProRule" id="PRU00236"/>
    </source>
</evidence>